<dbReference type="RefSeq" id="WP_076625691.1">
    <property type="nucleotide sequence ID" value="NZ_CP014797.1"/>
</dbReference>
<gene>
    <name evidence="6" type="ORF">Ga0080559_TMP458</name>
</gene>
<evidence type="ECO:0000256" key="2">
    <source>
        <dbReference type="ARBA" id="ARBA00022448"/>
    </source>
</evidence>
<dbReference type="EMBL" id="CP014797">
    <property type="protein sequence ID" value="APX25941.1"/>
    <property type="molecule type" value="Genomic_DNA"/>
</dbReference>
<keyword evidence="3" id="KW-0547">Nucleotide-binding</keyword>
<dbReference type="PROSITE" id="PS50893">
    <property type="entry name" value="ABC_TRANSPORTER_2"/>
    <property type="match status" value="1"/>
</dbReference>
<dbReference type="InterPro" id="IPR047641">
    <property type="entry name" value="ABC_transpr_MalK/UgpC-like"/>
</dbReference>
<evidence type="ECO:0000256" key="4">
    <source>
        <dbReference type="ARBA" id="ARBA00022840"/>
    </source>
</evidence>
<keyword evidence="4 6" id="KW-0067">ATP-binding</keyword>
<dbReference type="FunFam" id="3.40.50.300:FF:000042">
    <property type="entry name" value="Maltose/maltodextrin ABC transporter, ATP-binding protein"/>
    <property type="match status" value="1"/>
</dbReference>
<evidence type="ECO:0000256" key="1">
    <source>
        <dbReference type="ARBA" id="ARBA00005417"/>
    </source>
</evidence>
<dbReference type="GO" id="GO:0055052">
    <property type="term" value="C:ATP-binding cassette (ABC) transporter complex, substrate-binding subunit-containing"/>
    <property type="evidence" value="ECO:0007669"/>
    <property type="project" value="TreeGrafter"/>
</dbReference>
<comment type="similarity">
    <text evidence="1">Belongs to the ABC transporter superfamily.</text>
</comment>
<dbReference type="PANTHER" id="PTHR43875:SF1">
    <property type="entry name" value="OSMOPROTECTIVE COMPOUNDS UPTAKE ATP-BINDING PROTEIN GGTA"/>
    <property type="match status" value="1"/>
</dbReference>
<keyword evidence="2" id="KW-0813">Transport</keyword>
<organism evidence="6 7">
    <name type="scientific">Salipiger profundus</name>
    <dbReference type="NCBI Taxonomy" id="1229727"/>
    <lineage>
        <taxon>Bacteria</taxon>
        <taxon>Pseudomonadati</taxon>
        <taxon>Pseudomonadota</taxon>
        <taxon>Alphaproteobacteria</taxon>
        <taxon>Rhodobacterales</taxon>
        <taxon>Roseobacteraceae</taxon>
        <taxon>Salipiger</taxon>
    </lineage>
</organism>
<dbReference type="GO" id="GO:0008643">
    <property type="term" value="P:carbohydrate transport"/>
    <property type="evidence" value="ECO:0007669"/>
    <property type="project" value="InterPro"/>
</dbReference>
<dbReference type="GO" id="GO:0140359">
    <property type="term" value="F:ABC-type transporter activity"/>
    <property type="evidence" value="ECO:0007669"/>
    <property type="project" value="InterPro"/>
</dbReference>
<dbReference type="AlphaFoldDB" id="A0A1U7DCQ8"/>
<dbReference type="GO" id="GO:0016887">
    <property type="term" value="F:ATP hydrolysis activity"/>
    <property type="evidence" value="ECO:0007669"/>
    <property type="project" value="InterPro"/>
</dbReference>
<dbReference type="Proteomes" id="UP000186559">
    <property type="component" value="Plasmid pTPRO1"/>
</dbReference>
<protein>
    <submittedName>
        <fullName evidence="6">Carbohydrate ABC transporter ATP-binding protein, CUT1 family</fullName>
    </submittedName>
</protein>
<dbReference type="InterPro" id="IPR003439">
    <property type="entry name" value="ABC_transporter-like_ATP-bd"/>
</dbReference>
<reference evidence="6 7" key="1">
    <citation type="submission" date="2016-03" db="EMBL/GenBank/DDBJ databases">
        <title>Deep-sea bacteria in the southern Pacific.</title>
        <authorList>
            <person name="Tang K."/>
        </authorList>
    </citation>
    <scope>NUCLEOTIDE SEQUENCE [LARGE SCALE GENOMIC DNA]</scope>
    <source>
        <strain evidence="6 7">JLT2016</strain>
        <plasmid evidence="7">Plasmid ptpro1</plasmid>
    </source>
</reference>
<dbReference type="InterPro" id="IPR008995">
    <property type="entry name" value="Mo/tungstate-bd_C_term_dom"/>
</dbReference>
<dbReference type="SUPFAM" id="SSF52540">
    <property type="entry name" value="P-loop containing nucleoside triphosphate hydrolases"/>
    <property type="match status" value="1"/>
</dbReference>
<dbReference type="SMART" id="SM00382">
    <property type="entry name" value="AAA"/>
    <property type="match status" value="1"/>
</dbReference>
<feature type="domain" description="ABC transporter" evidence="5">
    <location>
        <begin position="4"/>
        <end position="235"/>
    </location>
</feature>
<dbReference type="Pfam" id="PF00005">
    <property type="entry name" value="ABC_tran"/>
    <property type="match status" value="1"/>
</dbReference>
<accession>A0A1U7DCQ8</accession>
<dbReference type="Gene3D" id="2.40.50.100">
    <property type="match status" value="1"/>
</dbReference>
<dbReference type="OrthoDB" id="9767663at2"/>
<dbReference type="SUPFAM" id="SSF50331">
    <property type="entry name" value="MOP-like"/>
    <property type="match status" value="1"/>
</dbReference>
<dbReference type="InterPro" id="IPR015855">
    <property type="entry name" value="ABC_transpr_MalK-like"/>
</dbReference>
<dbReference type="GO" id="GO:0005524">
    <property type="term" value="F:ATP binding"/>
    <property type="evidence" value="ECO:0007669"/>
    <property type="project" value="UniProtKB-KW"/>
</dbReference>
<sequence length="368" mass="40768">MADIVMKGVSRDYGRGIYGVRDVDLEIRDGEFMCFLGPSGCGKSTTLRMIAGLEDITSGSLSIGGRDMTHTRPRDRNIAVVFQTYALYPHMSVRDNIAFGMKMRGVGRDERDARTAAAAEKLGLTKYLERKPAALSGGQRQRVALGRAIVREPDVFLMDEPLSNLDATLRAEMRLELVRLHRELGKTTVFVTHDQVEAMTMGERICILRDGEIMQVGRPLEVYDNPVNIFVARFLSSPPMNILPATLADGQISTEIAHFDLAPGQKHAYAEAQTRPLMLGIRAEDFYAEPAPGRVPVRGRLQVIEALGAENILILDLAGQQIAARVDRRFLPEVGDEIVLHLDVDSIHLFDAETEMAFARPDPESLRA</sequence>
<dbReference type="Pfam" id="PF08402">
    <property type="entry name" value="TOBE_2"/>
    <property type="match status" value="1"/>
</dbReference>
<geneLocation type="plasmid" evidence="7">
    <name>ptpro1</name>
</geneLocation>
<dbReference type="InterPro" id="IPR017871">
    <property type="entry name" value="ABC_transporter-like_CS"/>
</dbReference>
<dbReference type="Gene3D" id="3.40.50.300">
    <property type="entry name" value="P-loop containing nucleotide triphosphate hydrolases"/>
    <property type="match status" value="1"/>
</dbReference>
<dbReference type="KEGG" id="tpro:Ga0080559_TMP458"/>
<evidence type="ECO:0000313" key="7">
    <source>
        <dbReference type="Proteomes" id="UP000186559"/>
    </source>
</evidence>
<dbReference type="CDD" id="cd03301">
    <property type="entry name" value="ABC_MalK_N"/>
    <property type="match status" value="1"/>
</dbReference>
<evidence type="ECO:0000313" key="6">
    <source>
        <dbReference type="EMBL" id="APX25941.1"/>
    </source>
</evidence>
<dbReference type="InterPro" id="IPR027417">
    <property type="entry name" value="P-loop_NTPase"/>
</dbReference>
<dbReference type="InterPro" id="IPR012340">
    <property type="entry name" value="NA-bd_OB-fold"/>
</dbReference>
<dbReference type="PROSITE" id="PS00211">
    <property type="entry name" value="ABC_TRANSPORTER_1"/>
    <property type="match status" value="1"/>
</dbReference>
<proteinExistence type="inferred from homology"/>
<dbReference type="NCBIfam" id="NF008653">
    <property type="entry name" value="PRK11650.1"/>
    <property type="match status" value="1"/>
</dbReference>
<keyword evidence="7" id="KW-1185">Reference proteome</keyword>
<evidence type="ECO:0000256" key="3">
    <source>
        <dbReference type="ARBA" id="ARBA00022741"/>
    </source>
</evidence>
<name>A0A1U7DCQ8_9RHOB</name>
<dbReference type="InterPro" id="IPR003593">
    <property type="entry name" value="AAA+_ATPase"/>
</dbReference>
<dbReference type="Gene3D" id="2.40.50.140">
    <property type="entry name" value="Nucleic acid-binding proteins"/>
    <property type="match status" value="1"/>
</dbReference>
<dbReference type="PANTHER" id="PTHR43875">
    <property type="entry name" value="MALTODEXTRIN IMPORT ATP-BINDING PROTEIN MSMX"/>
    <property type="match status" value="1"/>
</dbReference>
<dbReference type="InterPro" id="IPR013611">
    <property type="entry name" value="Transp-assoc_OB_typ2"/>
</dbReference>
<evidence type="ECO:0000259" key="5">
    <source>
        <dbReference type="PROSITE" id="PS50893"/>
    </source>
</evidence>
<keyword evidence="6" id="KW-0614">Plasmid</keyword>